<dbReference type="PANTHER" id="PTHR44167:SF24">
    <property type="entry name" value="SERINE_THREONINE-PROTEIN KINASE CHK2"/>
    <property type="match status" value="1"/>
</dbReference>
<feature type="domain" description="Protein kinase" evidence="1">
    <location>
        <begin position="1"/>
        <end position="340"/>
    </location>
</feature>
<dbReference type="GO" id="GO:0004674">
    <property type="term" value="F:protein serine/threonine kinase activity"/>
    <property type="evidence" value="ECO:0007669"/>
    <property type="project" value="TreeGrafter"/>
</dbReference>
<organism evidence="2">
    <name type="scientific">viral metagenome</name>
    <dbReference type="NCBI Taxonomy" id="1070528"/>
    <lineage>
        <taxon>unclassified sequences</taxon>
        <taxon>metagenomes</taxon>
        <taxon>organismal metagenomes</taxon>
    </lineage>
</organism>
<dbReference type="InterPro" id="IPR008271">
    <property type="entry name" value="Ser/Thr_kinase_AS"/>
</dbReference>
<dbReference type="Gene3D" id="1.10.510.10">
    <property type="entry name" value="Transferase(Phosphotransferase) domain 1"/>
    <property type="match status" value="1"/>
</dbReference>
<dbReference type="PANTHER" id="PTHR44167">
    <property type="entry name" value="OVARIAN-SPECIFIC SERINE/THREONINE-PROTEIN KINASE LOK-RELATED"/>
    <property type="match status" value="1"/>
</dbReference>
<proteinExistence type="predicted"/>
<dbReference type="AlphaFoldDB" id="A0A6C0IN48"/>
<sequence>MSKLLSQGGFGCIYYPGIKCSGKPQDNKNIVTKLQKNDESSDNEIDIGQVIMSIQNYKMYFLPVINSCPVNLRSIDKKILKDCRVIDKDKDKDKYILMEIPYVANKSFYTILIDMYASKKHIIVGLIETYTYLLEAIGILLSKQIVHFDIKSENILYNQNTHLPLILDFGVSIQMDMVLQMDKMNIKKYFYTYSPDYYIWALEIHVINYLLHEMVKEQDFRETDVKNICAEYVKHNKGLINFSQDFKRDYLRACETYLLTYVGREKAKIIQTLLVYYPTWDNYSLSVLYLKTLSFMFPHGFHKNTLIIYFSQMLLYNIHPDPTKRYSLEETKKKFGEIFFMEEHIDNYMDLIDTFEYDIDYTTKAIQADLHQLSRTKGITKRS</sequence>
<evidence type="ECO:0000259" key="1">
    <source>
        <dbReference type="PROSITE" id="PS50011"/>
    </source>
</evidence>
<dbReference type="InterPro" id="IPR000719">
    <property type="entry name" value="Prot_kinase_dom"/>
</dbReference>
<dbReference type="SUPFAM" id="SSF56112">
    <property type="entry name" value="Protein kinase-like (PK-like)"/>
    <property type="match status" value="1"/>
</dbReference>
<dbReference type="Pfam" id="PF00069">
    <property type="entry name" value="Pkinase"/>
    <property type="match status" value="1"/>
</dbReference>
<dbReference type="GO" id="GO:0005737">
    <property type="term" value="C:cytoplasm"/>
    <property type="evidence" value="ECO:0007669"/>
    <property type="project" value="TreeGrafter"/>
</dbReference>
<dbReference type="PROSITE" id="PS00108">
    <property type="entry name" value="PROTEIN_KINASE_ST"/>
    <property type="match status" value="1"/>
</dbReference>
<reference evidence="2" key="1">
    <citation type="journal article" date="2020" name="Nature">
        <title>Giant virus diversity and host interactions through global metagenomics.</title>
        <authorList>
            <person name="Schulz F."/>
            <person name="Roux S."/>
            <person name="Paez-Espino D."/>
            <person name="Jungbluth S."/>
            <person name="Walsh D.A."/>
            <person name="Denef V.J."/>
            <person name="McMahon K.D."/>
            <person name="Konstantinidis K.T."/>
            <person name="Eloe-Fadrosh E.A."/>
            <person name="Kyrpides N.C."/>
            <person name="Woyke T."/>
        </authorList>
    </citation>
    <scope>NUCLEOTIDE SEQUENCE</scope>
    <source>
        <strain evidence="2">GVMAG-M-3300023184-89</strain>
    </source>
</reference>
<name>A0A6C0IN48_9ZZZZ</name>
<dbReference type="GO" id="GO:0005634">
    <property type="term" value="C:nucleus"/>
    <property type="evidence" value="ECO:0007669"/>
    <property type="project" value="TreeGrafter"/>
</dbReference>
<dbReference type="GO" id="GO:0005524">
    <property type="term" value="F:ATP binding"/>
    <property type="evidence" value="ECO:0007669"/>
    <property type="project" value="InterPro"/>
</dbReference>
<accession>A0A6C0IN48</accession>
<dbReference type="InterPro" id="IPR011009">
    <property type="entry name" value="Kinase-like_dom_sf"/>
</dbReference>
<dbReference type="GO" id="GO:0044773">
    <property type="term" value="P:mitotic DNA damage checkpoint signaling"/>
    <property type="evidence" value="ECO:0007669"/>
    <property type="project" value="TreeGrafter"/>
</dbReference>
<protein>
    <recommendedName>
        <fullName evidence="1">Protein kinase domain-containing protein</fullName>
    </recommendedName>
</protein>
<dbReference type="PROSITE" id="PS50011">
    <property type="entry name" value="PROTEIN_KINASE_DOM"/>
    <property type="match status" value="1"/>
</dbReference>
<dbReference type="EMBL" id="MN740197">
    <property type="protein sequence ID" value="QHT92943.1"/>
    <property type="molecule type" value="Genomic_DNA"/>
</dbReference>
<evidence type="ECO:0000313" key="2">
    <source>
        <dbReference type="EMBL" id="QHT92943.1"/>
    </source>
</evidence>